<accession>A0AAW1LJ63</accession>
<keyword evidence="3" id="KW-1185">Reference proteome</keyword>
<reference evidence="2" key="1">
    <citation type="submission" date="2024-03" db="EMBL/GenBank/DDBJ databases">
        <title>WGS assembly of Saponaria officinalis var. Norfolk2.</title>
        <authorList>
            <person name="Jenkins J."/>
            <person name="Shu S."/>
            <person name="Grimwood J."/>
            <person name="Barry K."/>
            <person name="Goodstein D."/>
            <person name="Schmutz J."/>
            <person name="Leebens-Mack J."/>
            <person name="Osbourn A."/>
        </authorList>
    </citation>
    <scope>NUCLEOTIDE SEQUENCE [LARGE SCALE GENOMIC DNA]</scope>
    <source>
        <strain evidence="2">JIC</strain>
    </source>
</reference>
<dbReference type="InterPro" id="IPR018289">
    <property type="entry name" value="MULE_transposase_dom"/>
</dbReference>
<evidence type="ECO:0000313" key="2">
    <source>
        <dbReference type="EMBL" id="KAK9733619.1"/>
    </source>
</evidence>
<dbReference type="PANTHER" id="PTHR31569">
    <property type="entry name" value="SWIM-TYPE DOMAIN-CONTAINING PROTEIN"/>
    <property type="match status" value="1"/>
</dbReference>
<dbReference type="EMBL" id="JBDFQZ010000004">
    <property type="protein sequence ID" value="KAK9733619.1"/>
    <property type="molecule type" value="Genomic_DNA"/>
</dbReference>
<proteinExistence type="predicted"/>
<dbReference type="Proteomes" id="UP001443914">
    <property type="component" value="Unassembled WGS sequence"/>
</dbReference>
<gene>
    <name evidence="2" type="ORF">RND81_04G079300</name>
</gene>
<dbReference type="InterPro" id="IPR052579">
    <property type="entry name" value="Zinc_finger_SWIM"/>
</dbReference>
<name>A0AAW1LJ63_SAPOF</name>
<protein>
    <recommendedName>
        <fullName evidence="1">MULE transposase domain-containing protein</fullName>
    </recommendedName>
</protein>
<organism evidence="2 3">
    <name type="scientific">Saponaria officinalis</name>
    <name type="common">Common soapwort</name>
    <name type="synonym">Lychnis saponaria</name>
    <dbReference type="NCBI Taxonomy" id="3572"/>
    <lineage>
        <taxon>Eukaryota</taxon>
        <taxon>Viridiplantae</taxon>
        <taxon>Streptophyta</taxon>
        <taxon>Embryophyta</taxon>
        <taxon>Tracheophyta</taxon>
        <taxon>Spermatophyta</taxon>
        <taxon>Magnoliopsida</taxon>
        <taxon>eudicotyledons</taxon>
        <taxon>Gunneridae</taxon>
        <taxon>Pentapetalae</taxon>
        <taxon>Caryophyllales</taxon>
        <taxon>Caryophyllaceae</taxon>
        <taxon>Caryophylleae</taxon>
        <taxon>Saponaria</taxon>
    </lineage>
</organism>
<sequence length="611" mass="70807">MSDPESLDSFENFGGDEVDYNPLFATKQRFSTRGKAFEWAQNIAFENGFALVIANSGHKNRSQPELVASYFRCSRYGSSKVVYDPEKPKKKPKTVKCQCTFCIRAVENYHFEDKKQLVLWNIVTANGFGCHNHHPTKYKDGHRHYAGLNEEKKAYVRQKYRASILPRDIKSALKLSNLHRDKKYSKRNEKGEEHRTTNVHWHEINPDTHELTLVFMSLPEAVKLFRAYPHNTYNMALVEVVGVTPAGSSFLIACVLIPSESEEGYTWLLRKLMDILECTGASPSVFVTDWELGLVRALHTLFPETPHLLCRWHVNRAIESRAVMIHKIVFYKDRVLNNPETRWWNVIDATCEDDFNKAWSVFSQKWKRLASYISRTWGEHAKKFVLCYTNEYFHLGNTATSRVESAHSLLKAWLKGAHLTLDTMWSQIHSMLEGRHSKIRKELQDSLSRPRITQRLFSLLQGKVSTKVLEIMEDELKRGVAFDGHYGFRVLSHALRGGEEDYIQMRDWYLKEITGSDVYKGLFEVGVVTKNGLSKYENTLRRIRFIHRTACGEYHWMSSDDLFVFASLFNWTICVIGENRYTKGPKEWQCMTILPLKSANEGVPPMVYFGL</sequence>
<dbReference type="PANTHER" id="PTHR31569:SF4">
    <property type="entry name" value="SWIM-TYPE DOMAIN-CONTAINING PROTEIN"/>
    <property type="match status" value="1"/>
</dbReference>
<feature type="domain" description="MULE transposase" evidence="1">
    <location>
        <begin position="228"/>
        <end position="315"/>
    </location>
</feature>
<dbReference type="Pfam" id="PF10551">
    <property type="entry name" value="MULE"/>
    <property type="match status" value="1"/>
</dbReference>
<comment type="caution">
    <text evidence="2">The sequence shown here is derived from an EMBL/GenBank/DDBJ whole genome shotgun (WGS) entry which is preliminary data.</text>
</comment>
<evidence type="ECO:0000259" key="1">
    <source>
        <dbReference type="Pfam" id="PF10551"/>
    </source>
</evidence>
<dbReference type="AlphaFoldDB" id="A0AAW1LJ63"/>
<evidence type="ECO:0000313" key="3">
    <source>
        <dbReference type="Proteomes" id="UP001443914"/>
    </source>
</evidence>